<feature type="transmembrane region" description="Helical" evidence="8">
    <location>
        <begin position="47"/>
        <end position="67"/>
    </location>
</feature>
<comment type="subcellular location">
    <subcellularLocation>
        <location evidence="1">Cell membrane</location>
        <topology evidence="1">Multi-pass membrane protein</topology>
    </subcellularLocation>
</comment>
<sequence>MPAWLMPALALVMSASLTHAWIAHARRRNVMDTPERRRLHEVPTPRGGGIGPVVAIALVLLGVQIVWPEARTASLAATLIALALVASISFVDDHRPLSIRLRLGMHLLAAAMIASAHIAATGASPGHWTELFLAILLLSTASMNLHNFMDGSDALLASQALFVFATLALLAHHHGAPDVRTLFLAAALAMLAFLPFNWPRARVFLGDVGSISLGLLVAAFSLLAIQREAIGWGGALVLSSTFMIDALATLAGRMRRTRHWLKPHRDHLYQWLRRRGWSAARVVVAYQGWNALVVVPAIVWLDVSERSPQREFAVTATVYALGLGVWCAARGALRRSHRAQYRA</sequence>
<feature type="binding site" evidence="7">
    <location>
        <position position="147"/>
    </location>
    <ligand>
        <name>Mg(2+)</name>
        <dbReference type="ChEBI" id="CHEBI:18420"/>
    </ligand>
</feature>
<keyword evidence="3 9" id="KW-0808">Transferase</keyword>
<dbReference type="InterPro" id="IPR000715">
    <property type="entry name" value="Glycosyl_transferase_4"/>
</dbReference>
<evidence type="ECO:0000256" key="8">
    <source>
        <dbReference type="SAM" id="Phobius"/>
    </source>
</evidence>
<evidence type="ECO:0000256" key="4">
    <source>
        <dbReference type="ARBA" id="ARBA00022692"/>
    </source>
</evidence>
<dbReference type="GO" id="GO:0071555">
    <property type="term" value="P:cell wall organization"/>
    <property type="evidence" value="ECO:0007669"/>
    <property type="project" value="TreeGrafter"/>
</dbReference>
<evidence type="ECO:0000256" key="2">
    <source>
        <dbReference type="ARBA" id="ARBA00022475"/>
    </source>
</evidence>
<keyword evidence="4 8" id="KW-0812">Transmembrane</keyword>
<feature type="binding site" evidence="7">
    <location>
        <position position="207"/>
    </location>
    <ligand>
        <name>Mg(2+)</name>
        <dbReference type="ChEBI" id="CHEBI:18420"/>
    </ligand>
</feature>
<accession>L7VVU8</accession>
<dbReference type="GO" id="GO:0009103">
    <property type="term" value="P:lipopolysaccharide biosynthetic process"/>
    <property type="evidence" value="ECO:0007669"/>
    <property type="project" value="TreeGrafter"/>
</dbReference>
<dbReference type="EMBL" id="JX649864">
    <property type="protein sequence ID" value="AGC71173.1"/>
    <property type="molecule type" value="Genomic_DNA"/>
</dbReference>
<feature type="transmembrane region" description="Helical" evidence="8">
    <location>
        <begin position="103"/>
        <end position="120"/>
    </location>
</feature>
<comment type="cofactor">
    <cofactor evidence="7">
        <name>Mg(2+)</name>
        <dbReference type="ChEBI" id="CHEBI:18420"/>
    </cofactor>
</comment>
<feature type="transmembrane region" description="Helical" evidence="8">
    <location>
        <begin position="230"/>
        <end position="252"/>
    </location>
</feature>
<dbReference type="GO" id="GO:0016780">
    <property type="term" value="F:phosphotransferase activity, for other substituted phosphate groups"/>
    <property type="evidence" value="ECO:0007669"/>
    <property type="project" value="InterPro"/>
</dbReference>
<dbReference type="GO" id="GO:0046872">
    <property type="term" value="F:metal ion binding"/>
    <property type="evidence" value="ECO:0007669"/>
    <property type="project" value="UniProtKB-KW"/>
</dbReference>
<keyword evidence="5 8" id="KW-1133">Transmembrane helix</keyword>
<feature type="transmembrane region" description="Helical" evidence="8">
    <location>
        <begin position="126"/>
        <end position="145"/>
    </location>
</feature>
<evidence type="ECO:0000256" key="7">
    <source>
        <dbReference type="PIRSR" id="PIRSR600715-1"/>
    </source>
</evidence>
<evidence type="ECO:0000313" key="9">
    <source>
        <dbReference type="EMBL" id="AGC71173.1"/>
    </source>
</evidence>
<organism evidence="9">
    <name type="scientific">uncultured bacterium A1Q1_fos_600</name>
    <dbReference type="NCBI Taxonomy" id="1256587"/>
    <lineage>
        <taxon>Bacteria</taxon>
        <taxon>environmental samples</taxon>
    </lineage>
</organism>
<feature type="transmembrane region" description="Helical" evidence="8">
    <location>
        <begin position="6"/>
        <end position="26"/>
    </location>
</feature>
<feature type="transmembrane region" description="Helical" evidence="8">
    <location>
        <begin position="179"/>
        <end position="196"/>
    </location>
</feature>
<dbReference type="PANTHER" id="PTHR22926:SF3">
    <property type="entry name" value="UNDECAPRENYL-PHOSPHATE ALPHA-N-ACETYLGLUCOSAMINYL 1-PHOSPHATE TRANSFERASE"/>
    <property type="match status" value="1"/>
</dbReference>
<dbReference type="PANTHER" id="PTHR22926">
    <property type="entry name" value="PHOSPHO-N-ACETYLMURAMOYL-PENTAPEPTIDE-TRANSFERASE"/>
    <property type="match status" value="1"/>
</dbReference>
<name>L7VVU8_9BACT</name>
<keyword evidence="6 8" id="KW-0472">Membrane</keyword>
<evidence type="ECO:0000256" key="5">
    <source>
        <dbReference type="ARBA" id="ARBA00022989"/>
    </source>
</evidence>
<dbReference type="GO" id="GO:0005886">
    <property type="term" value="C:plasma membrane"/>
    <property type="evidence" value="ECO:0007669"/>
    <property type="project" value="UniProtKB-SubCell"/>
</dbReference>
<keyword evidence="7" id="KW-0479">Metal-binding</keyword>
<proteinExistence type="predicted"/>
<keyword evidence="7" id="KW-0460">Magnesium</keyword>
<feature type="transmembrane region" description="Helical" evidence="8">
    <location>
        <begin position="312"/>
        <end position="333"/>
    </location>
</feature>
<feature type="transmembrane region" description="Helical" evidence="8">
    <location>
        <begin position="279"/>
        <end position="300"/>
    </location>
</feature>
<evidence type="ECO:0000256" key="6">
    <source>
        <dbReference type="ARBA" id="ARBA00023136"/>
    </source>
</evidence>
<evidence type="ECO:0000256" key="3">
    <source>
        <dbReference type="ARBA" id="ARBA00022679"/>
    </source>
</evidence>
<keyword evidence="2" id="KW-1003">Cell membrane</keyword>
<dbReference type="AlphaFoldDB" id="L7VVU8"/>
<evidence type="ECO:0000256" key="1">
    <source>
        <dbReference type="ARBA" id="ARBA00004651"/>
    </source>
</evidence>
<feature type="transmembrane region" description="Helical" evidence="8">
    <location>
        <begin position="154"/>
        <end position="173"/>
    </location>
</feature>
<feature type="transmembrane region" description="Helical" evidence="8">
    <location>
        <begin position="203"/>
        <end position="224"/>
    </location>
</feature>
<dbReference type="Pfam" id="PF00953">
    <property type="entry name" value="Glycos_transf_4"/>
    <property type="match status" value="1"/>
</dbReference>
<reference evidence="9" key="1">
    <citation type="submission" date="2012-09" db="EMBL/GenBank/DDBJ databases">
        <title>Metagenomic Characterization of a Microbial Community in Wastewater Detects High Levels of Antibiotic Resistance.</title>
        <authorList>
            <person name="Abrams M."/>
            <person name="Caldwell A."/>
            <person name="Vandaei E."/>
            <person name="Lee W."/>
            <person name="Perrott J."/>
            <person name="Khan S.Y."/>
            <person name="Ta J."/>
            <person name="Romero D."/>
            <person name="Nguyen V."/>
            <person name="Pourmand N."/>
            <person name="Ouverney C.C."/>
        </authorList>
    </citation>
    <scope>NUCLEOTIDE SEQUENCE</scope>
</reference>
<feature type="transmembrane region" description="Helical" evidence="8">
    <location>
        <begin position="73"/>
        <end position="91"/>
    </location>
</feature>
<dbReference type="GO" id="GO:0044038">
    <property type="term" value="P:cell wall macromolecule biosynthetic process"/>
    <property type="evidence" value="ECO:0007669"/>
    <property type="project" value="TreeGrafter"/>
</dbReference>
<protein>
    <submittedName>
        <fullName evidence="9">Undecaprenyl-phosphate N-acetylglucosaminyl 1-phosphate transferase</fullName>
    </submittedName>
</protein>